<dbReference type="PANTHER" id="PTHR18949:SF0">
    <property type="entry name" value="CALDESMON"/>
    <property type="match status" value="1"/>
</dbReference>
<dbReference type="GO" id="GO:0006936">
    <property type="term" value="P:muscle contraction"/>
    <property type="evidence" value="ECO:0007669"/>
    <property type="project" value="InterPro"/>
</dbReference>
<dbReference type="PANTHER" id="PTHR18949">
    <property type="entry name" value="CALDESMON"/>
    <property type="match status" value="1"/>
</dbReference>
<dbReference type="EMBL" id="JAAKFY010000003">
    <property type="protein sequence ID" value="KAF3859548.1"/>
    <property type="molecule type" value="Genomic_DNA"/>
</dbReference>
<reference evidence="2 3" key="1">
    <citation type="submission" date="2020-03" db="EMBL/GenBank/DDBJ databases">
        <title>Dissostichus mawsoni Genome sequencing and assembly.</title>
        <authorList>
            <person name="Park H."/>
        </authorList>
    </citation>
    <scope>NUCLEOTIDE SEQUENCE [LARGE SCALE GENOMIC DNA]</scope>
    <source>
        <strain evidence="2">DM0001</strain>
        <tissue evidence="2">Muscle</tissue>
    </source>
</reference>
<evidence type="ECO:0000313" key="3">
    <source>
        <dbReference type="Proteomes" id="UP000518266"/>
    </source>
</evidence>
<dbReference type="PRINTS" id="PR01076">
    <property type="entry name" value="CALDESMON"/>
</dbReference>
<dbReference type="AlphaFoldDB" id="A0A7J5ZGQ1"/>
<feature type="compositionally biased region" description="Basic and acidic residues" evidence="1">
    <location>
        <begin position="35"/>
        <end position="64"/>
    </location>
</feature>
<dbReference type="Proteomes" id="UP000518266">
    <property type="component" value="Unassembled WGS sequence"/>
</dbReference>
<feature type="compositionally biased region" description="Polar residues" evidence="1">
    <location>
        <begin position="162"/>
        <end position="172"/>
    </location>
</feature>
<dbReference type="GO" id="GO:0017022">
    <property type="term" value="F:myosin binding"/>
    <property type="evidence" value="ECO:0007669"/>
    <property type="project" value="InterPro"/>
</dbReference>
<protein>
    <submittedName>
        <fullName evidence="2">Uncharacterized protein</fullName>
    </submittedName>
</protein>
<gene>
    <name evidence="2" type="ORF">F7725_021947</name>
</gene>
<proteinExistence type="predicted"/>
<dbReference type="GO" id="GO:0015629">
    <property type="term" value="C:actin cytoskeleton"/>
    <property type="evidence" value="ECO:0007669"/>
    <property type="project" value="TreeGrafter"/>
</dbReference>
<sequence>MSCSTPVFSDPCPCVRPSRGSVRSPEASAADDQDDAARLEAERKLEELKRRRGDAESEEFEKMRQNQQEAEAELEDLKRKREERKKVLEEEERQKKQEDAERKAREEEEKRKMKEEIERRRAEAAEKRQKVEDMDEEGRPFKCVSPRGSSLKIGERAEFLNKSAQKSSTVKASPSPLVSKIDNRLEQYTSAAQRENKESPRSGAVDLPMVTDSIRSIKSMWEKGNVFGTPGNGGSPFKDLKPVDVTNKRSLWENKGASPTKRLSQNDLTFCCHSVNFWICVVGTLRSALLWFEATA</sequence>
<dbReference type="GO" id="GO:0005516">
    <property type="term" value="F:calmodulin binding"/>
    <property type="evidence" value="ECO:0007669"/>
    <property type="project" value="InterPro"/>
</dbReference>
<comment type="caution">
    <text evidence="2">The sequence shown here is derived from an EMBL/GenBank/DDBJ whole genome shotgun (WGS) entry which is preliminary data.</text>
</comment>
<keyword evidence="3" id="KW-1185">Reference proteome</keyword>
<dbReference type="Pfam" id="PF02029">
    <property type="entry name" value="Caldesmon"/>
    <property type="match status" value="1"/>
</dbReference>
<dbReference type="OrthoDB" id="9908857at2759"/>
<accession>A0A7J5ZGQ1</accession>
<name>A0A7J5ZGQ1_DISMA</name>
<evidence type="ECO:0000313" key="2">
    <source>
        <dbReference type="EMBL" id="KAF3859548.1"/>
    </source>
</evidence>
<dbReference type="GO" id="GO:0051017">
    <property type="term" value="P:actin filament bundle assembly"/>
    <property type="evidence" value="ECO:0007669"/>
    <property type="project" value="TreeGrafter"/>
</dbReference>
<dbReference type="InterPro" id="IPR006017">
    <property type="entry name" value="Caldesmon"/>
</dbReference>
<feature type="region of interest" description="Disordered" evidence="1">
    <location>
        <begin position="1"/>
        <end position="175"/>
    </location>
</feature>
<dbReference type="InterPro" id="IPR006018">
    <property type="entry name" value="Caldesmon_LSP"/>
</dbReference>
<dbReference type="GO" id="GO:0001525">
    <property type="term" value="P:angiogenesis"/>
    <property type="evidence" value="ECO:0007669"/>
    <property type="project" value="TreeGrafter"/>
</dbReference>
<feature type="compositionally biased region" description="Basic and acidic residues" evidence="1">
    <location>
        <begin position="75"/>
        <end position="140"/>
    </location>
</feature>
<dbReference type="GO" id="GO:0003779">
    <property type="term" value="F:actin binding"/>
    <property type="evidence" value="ECO:0007669"/>
    <property type="project" value="InterPro"/>
</dbReference>
<organism evidence="2 3">
    <name type="scientific">Dissostichus mawsoni</name>
    <name type="common">Antarctic cod</name>
    <dbReference type="NCBI Taxonomy" id="36200"/>
    <lineage>
        <taxon>Eukaryota</taxon>
        <taxon>Metazoa</taxon>
        <taxon>Chordata</taxon>
        <taxon>Craniata</taxon>
        <taxon>Vertebrata</taxon>
        <taxon>Euteleostomi</taxon>
        <taxon>Actinopterygii</taxon>
        <taxon>Neopterygii</taxon>
        <taxon>Teleostei</taxon>
        <taxon>Neoteleostei</taxon>
        <taxon>Acanthomorphata</taxon>
        <taxon>Eupercaria</taxon>
        <taxon>Perciformes</taxon>
        <taxon>Notothenioidei</taxon>
        <taxon>Nototheniidae</taxon>
        <taxon>Dissostichus</taxon>
    </lineage>
</organism>
<evidence type="ECO:0000256" key="1">
    <source>
        <dbReference type="SAM" id="MobiDB-lite"/>
    </source>
</evidence>